<dbReference type="InterPro" id="IPR050596">
    <property type="entry name" value="AspAT/PAT-like"/>
</dbReference>
<keyword evidence="3 7" id="KW-0032">Aminotransferase</keyword>
<dbReference type="Gene3D" id="3.90.1150.10">
    <property type="entry name" value="Aspartate Aminotransferase, domain 1"/>
    <property type="match status" value="1"/>
</dbReference>
<name>A0ABS7EX99_9PROT</name>
<evidence type="ECO:0000256" key="1">
    <source>
        <dbReference type="ARBA" id="ARBA00001933"/>
    </source>
</evidence>
<dbReference type="Pfam" id="PF00155">
    <property type="entry name" value="Aminotran_1_2"/>
    <property type="match status" value="1"/>
</dbReference>
<gene>
    <name evidence="9" type="ORF">K1J50_00140</name>
</gene>
<accession>A0ABS7EX99</accession>
<dbReference type="CDD" id="cd00609">
    <property type="entry name" value="AAT_like"/>
    <property type="match status" value="1"/>
</dbReference>
<dbReference type="Proteomes" id="UP001519924">
    <property type="component" value="Unassembled WGS sequence"/>
</dbReference>
<feature type="domain" description="Aminotransferase class I/classII large" evidence="8">
    <location>
        <begin position="32"/>
        <end position="392"/>
    </location>
</feature>
<dbReference type="Gene3D" id="3.40.640.10">
    <property type="entry name" value="Type I PLP-dependent aspartate aminotransferase-like (Major domain)"/>
    <property type="match status" value="1"/>
</dbReference>
<dbReference type="InterPro" id="IPR015421">
    <property type="entry name" value="PyrdxlP-dep_Trfase_major"/>
</dbReference>
<protein>
    <recommendedName>
        <fullName evidence="7">Aminotransferase</fullName>
        <ecNumber evidence="7">2.6.1.-</ecNumber>
    </recommendedName>
</protein>
<comment type="catalytic activity">
    <reaction evidence="6">
        <text>L-aspartate + 2-oxoglutarate = oxaloacetate + L-glutamate</text>
        <dbReference type="Rhea" id="RHEA:21824"/>
        <dbReference type="ChEBI" id="CHEBI:16452"/>
        <dbReference type="ChEBI" id="CHEBI:16810"/>
        <dbReference type="ChEBI" id="CHEBI:29985"/>
        <dbReference type="ChEBI" id="CHEBI:29991"/>
        <dbReference type="EC" id="2.6.1.1"/>
    </reaction>
</comment>
<dbReference type="PANTHER" id="PTHR46383:SF1">
    <property type="entry name" value="ASPARTATE AMINOTRANSFERASE"/>
    <property type="match status" value="1"/>
</dbReference>
<dbReference type="EC" id="2.6.1.-" evidence="7"/>
<comment type="cofactor">
    <cofactor evidence="1 7">
        <name>pyridoxal 5'-phosphate</name>
        <dbReference type="ChEBI" id="CHEBI:597326"/>
    </cofactor>
</comment>
<evidence type="ECO:0000256" key="6">
    <source>
        <dbReference type="ARBA" id="ARBA00049185"/>
    </source>
</evidence>
<keyword evidence="5" id="KW-0663">Pyridoxal phosphate</keyword>
<comment type="similarity">
    <text evidence="2 7">Belongs to the class-I pyridoxal-phosphate-dependent aminotransferase family.</text>
</comment>
<reference evidence="9 10" key="1">
    <citation type="submission" date="2021-08" db="EMBL/GenBank/DDBJ databases">
        <title>Caldovatus sediminis gen. nov., sp. nov., a moderately thermophilic bacterium isolated from a hot spring.</title>
        <authorList>
            <person name="Hu C.-J."/>
            <person name="Li W.-J."/>
            <person name="Xian W.-D."/>
        </authorList>
    </citation>
    <scope>NUCLEOTIDE SEQUENCE [LARGE SCALE GENOMIC DNA]</scope>
    <source>
        <strain evidence="9 10">SYSU G05006</strain>
    </source>
</reference>
<dbReference type="RefSeq" id="WP_220115403.1">
    <property type="nucleotide sequence ID" value="NZ_JAHZUY010000001.1"/>
</dbReference>
<evidence type="ECO:0000256" key="4">
    <source>
        <dbReference type="ARBA" id="ARBA00022679"/>
    </source>
</evidence>
<evidence type="ECO:0000256" key="2">
    <source>
        <dbReference type="ARBA" id="ARBA00007441"/>
    </source>
</evidence>
<evidence type="ECO:0000259" key="8">
    <source>
        <dbReference type="Pfam" id="PF00155"/>
    </source>
</evidence>
<keyword evidence="10" id="KW-1185">Reference proteome</keyword>
<dbReference type="PROSITE" id="PS00105">
    <property type="entry name" value="AA_TRANSFER_CLASS_1"/>
    <property type="match status" value="1"/>
</dbReference>
<dbReference type="PANTHER" id="PTHR46383">
    <property type="entry name" value="ASPARTATE AMINOTRANSFERASE"/>
    <property type="match status" value="1"/>
</dbReference>
<dbReference type="InterPro" id="IPR004838">
    <property type="entry name" value="NHTrfase_class1_PyrdxlP-BS"/>
</dbReference>
<dbReference type="SUPFAM" id="SSF53383">
    <property type="entry name" value="PLP-dependent transferases"/>
    <property type="match status" value="1"/>
</dbReference>
<evidence type="ECO:0000256" key="3">
    <source>
        <dbReference type="ARBA" id="ARBA00022576"/>
    </source>
</evidence>
<comment type="caution">
    <text evidence="9">The sequence shown here is derived from an EMBL/GenBank/DDBJ whole genome shotgun (WGS) entry which is preliminary data.</text>
</comment>
<evidence type="ECO:0000313" key="10">
    <source>
        <dbReference type="Proteomes" id="UP001519924"/>
    </source>
</evidence>
<evidence type="ECO:0000256" key="7">
    <source>
        <dbReference type="RuleBase" id="RU000481"/>
    </source>
</evidence>
<sequence length="400" mass="43559">MPALAERLKKVSISASVVMTVKGRELAAKGVKVISLTAGEPDFPTPAHAVEAAHQAALRGDTKYPPQDGTPALKAAVQRKFRRDNNLDYALDEILIGNGGKQIIHSAMMATCDPGDEVVIPAPFWISYAEIAKIPGGVPVLVPCPQNNGFRLRPEDLEAAITPRTKWVLLNFPNNPTGAACTRQEMRAIAEVLLRHPHVWVLSDDMYEHLIYDGFGFCTIAEVEPRLRERTLTVNGVSKTYAMTGWRIGFGAGPRPLIKAMLTLQGQATAGVCTVAQAAAAAALDGPQDLIRERQAIYQARRDLVVELLNQAEGIACHKPEGAFYVFPNIAGCLGKTSRGGRRIETDTDFALALLEEKHVATVQGAAYGMSPYLRISYATDTESLREACARIQEFCRELR</sequence>
<keyword evidence="4 7" id="KW-0808">Transferase</keyword>
<evidence type="ECO:0000313" key="9">
    <source>
        <dbReference type="EMBL" id="MBW8267893.1"/>
    </source>
</evidence>
<evidence type="ECO:0000256" key="5">
    <source>
        <dbReference type="ARBA" id="ARBA00022898"/>
    </source>
</evidence>
<keyword evidence="9" id="KW-0548">Nucleotidyltransferase</keyword>
<dbReference type="InterPro" id="IPR015422">
    <property type="entry name" value="PyrdxlP-dep_Trfase_small"/>
</dbReference>
<dbReference type="InterPro" id="IPR015424">
    <property type="entry name" value="PyrdxlP-dep_Trfase"/>
</dbReference>
<dbReference type="GO" id="GO:0016779">
    <property type="term" value="F:nucleotidyltransferase activity"/>
    <property type="evidence" value="ECO:0007669"/>
    <property type="project" value="UniProtKB-KW"/>
</dbReference>
<dbReference type="InterPro" id="IPR004839">
    <property type="entry name" value="Aminotransferase_I/II_large"/>
</dbReference>
<organism evidence="9 10">
    <name type="scientific">Caldovatus aquaticus</name>
    <dbReference type="NCBI Taxonomy" id="2865671"/>
    <lineage>
        <taxon>Bacteria</taxon>
        <taxon>Pseudomonadati</taxon>
        <taxon>Pseudomonadota</taxon>
        <taxon>Alphaproteobacteria</taxon>
        <taxon>Acetobacterales</taxon>
        <taxon>Roseomonadaceae</taxon>
        <taxon>Caldovatus</taxon>
    </lineage>
</organism>
<proteinExistence type="inferred from homology"/>
<dbReference type="EMBL" id="JAHZUY010000001">
    <property type="protein sequence ID" value="MBW8267893.1"/>
    <property type="molecule type" value="Genomic_DNA"/>
</dbReference>
<dbReference type="GO" id="GO:0008483">
    <property type="term" value="F:transaminase activity"/>
    <property type="evidence" value="ECO:0007669"/>
    <property type="project" value="UniProtKB-KW"/>
</dbReference>